<dbReference type="InterPro" id="IPR009057">
    <property type="entry name" value="Homeodomain-like_sf"/>
</dbReference>
<evidence type="ECO:0000256" key="1">
    <source>
        <dbReference type="ARBA" id="ARBA00022491"/>
    </source>
</evidence>
<dbReference type="InterPro" id="IPR039538">
    <property type="entry name" value="BetI_C"/>
</dbReference>
<comment type="caution">
    <text evidence="7">The sequence shown here is derived from an EMBL/GenBank/DDBJ whole genome shotgun (WGS) entry which is preliminary data.</text>
</comment>
<evidence type="ECO:0000313" key="8">
    <source>
        <dbReference type="Proteomes" id="UP001232445"/>
    </source>
</evidence>
<name>A0ABU0CPJ8_9BACI</name>
<dbReference type="SUPFAM" id="SSF48498">
    <property type="entry name" value="Tetracyclin repressor-like, C-terminal domain"/>
    <property type="match status" value="1"/>
</dbReference>
<dbReference type="Gene3D" id="1.10.357.10">
    <property type="entry name" value="Tetracycline Repressor, domain 2"/>
    <property type="match status" value="2"/>
</dbReference>
<dbReference type="PRINTS" id="PR00455">
    <property type="entry name" value="HTHTETR"/>
</dbReference>
<dbReference type="InterPro" id="IPR001647">
    <property type="entry name" value="HTH_TetR"/>
</dbReference>
<evidence type="ECO:0000313" key="7">
    <source>
        <dbReference type="EMBL" id="MDQ0337425.1"/>
    </source>
</evidence>
<dbReference type="InterPro" id="IPR050109">
    <property type="entry name" value="HTH-type_TetR-like_transc_reg"/>
</dbReference>
<dbReference type="PANTHER" id="PTHR30055">
    <property type="entry name" value="HTH-TYPE TRANSCRIPTIONAL REGULATOR RUTR"/>
    <property type="match status" value="1"/>
</dbReference>
<keyword evidence="4" id="KW-0804">Transcription</keyword>
<keyword evidence="3 5" id="KW-0238">DNA-binding</keyword>
<feature type="domain" description="HTH tetR-type" evidence="6">
    <location>
        <begin position="65"/>
        <end position="125"/>
    </location>
</feature>
<dbReference type="PROSITE" id="PS50977">
    <property type="entry name" value="HTH_TETR_2"/>
    <property type="match status" value="2"/>
</dbReference>
<keyword evidence="8" id="KW-1185">Reference proteome</keyword>
<reference evidence="7 8" key="1">
    <citation type="submission" date="2023-07" db="EMBL/GenBank/DDBJ databases">
        <title>Genomic Encyclopedia of Type Strains, Phase IV (KMG-IV): sequencing the most valuable type-strain genomes for metagenomic binning, comparative biology and taxonomic classification.</title>
        <authorList>
            <person name="Goeker M."/>
        </authorList>
    </citation>
    <scope>NUCLEOTIDE SEQUENCE [LARGE SCALE GENOMIC DNA]</scope>
    <source>
        <strain evidence="7 8">DSM 17740</strain>
    </source>
</reference>
<accession>A0ABU0CPJ8</accession>
<dbReference type="EMBL" id="JAUSUQ010000001">
    <property type="protein sequence ID" value="MDQ0337425.1"/>
    <property type="molecule type" value="Genomic_DNA"/>
</dbReference>
<gene>
    <name evidence="7" type="ORF">J2S00_000195</name>
</gene>
<dbReference type="Pfam" id="PF13977">
    <property type="entry name" value="TetR_C_6"/>
    <property type="match status" value="1"/>
</dbReference>
<evidence type="ECO:0000259" key="6">
    <source>
        <dbReference type="PROSITE" id="PS50977"/>
    </source>
</evidence>
<dbReference type="Proteomes" id="UP001232445">
    <property type="component" value="Unassembled WGS sequence"/>
</dbReference>
<evidence type="ECO:0000256" key="5">
    <source>
        <dbReference type="PROSITE-ProRule" id="PRU00335"/>
    </source>
</evidence>
<evidence type="ECO:0000256" key="3">
    <source>
        <dbReference type="ARBA" id="ARBA00023125"/>
    </source>
</evidence>
<evidence type="ECO:0000256" key="2">
    <source>
        <dbReference type="ARBA" id="ARBA00023015"/>
    </source>
</evidence>
<feature type="DNA-binding region" description="H-T-H motif" evidence="5">
    <location>
        <begin position="24"/>
        <end position="43"/>
    </location>
</feature>
<dbReference type="PANTHER" id="PTHR30055:SF234">
    <property type="entry name" value="HTH-TYPE TRANSCRIPTIONAL REGULATOR BETI"/>
    <property type="match status" value="1"/>
</dbReference>
<dbReference type="InterPro" id="IPR036271">
    <property type="entry name" value="Tet_transcr_reg_TetR-rel_C_sf"/>
</dbReference>
<keyword evidence="2" id="KW-0805">Transcription regulation</keyword>
<dbReference type="SUPFAM" id="SSF46689">
    <property type="entry name" value="Homeodomain-like"/>
    <property type="match status" value="2"/>
</dbReference>
<protein>
    <submittedName>
        <fullName evidence="7">AcrR family transcriptional regulator</fullName>
    </submittedName>
</protein>
<dbReference type="Pfam" id="PF00440">
    <property type="entry name" value="TetR_N"/>
    <property type="match status" value="2"/>
</dbReference>
<keyword evidence="1" id="KW-0678">Repressor</keyword>
<feature type="DNA-binding region" description="H-T-H motif" evidence="5">
    <location>
        <begin position="88"/>
        <end position="107"/>
    </location>
</feature>
<sequence length="261" mass="29571">MKSSEQILQAALDLANRYPYDKITYADIARAAGVHWTTVQRYFGSKEEMRRILKQQQTENNPRLADTRTKILEAAGRVFARYGYNRATLDQVAKEAGMTKGAVYWHFSSKSDLYLALCDRSLRQLLHELPTQSQDIFTSSAPQDALSTLLASQFEMCEQGDGERPMLFLEFVSSSREPAVKKKLCASFSKLFEQTADILAELKRKQLINSQVDPHALSVTFHALINGIVLMWLIAPNQISFKSLSADVSKILWYGIQPEQQ</sequence>
<dbReference type="RefSeq" id="WP_307334546.1">
    <property type="nucleotide sequence ID" value="NZ_JAUSUQ010000001.1"/>
</dbReference>
<organism evidence="7 8">
    <name type="scientific">Caldalkalibacillus uzonensis</name>
    <dbReference type="NCBI Taxonomy" id="353224"/>
    <lineage>
        <taxon>Bacteria</taxon>
        <taxon>Bacillati</taxon>
        <taxon>Bacillota</taxon>
        <taxon>Bacilli</taxon>
        <taxon>Bacillales</taxon>
        <taxon>Bacillaceae</taxon>
        <taxon>Caldalkalibacillus</taxon>
    </lineage>
</organism>
<evidence type="ECO:0000256" key="4">
    <source>
        <dbReference type="ARBA" id="ARBA00023163"/>
    </source>
</evidence>
<proteinExistence type="predicted"/>
<feature type="domain" description="HTH tetR-type" evidence="6">
    <location>
        <begin position="1"/>
        <end position="61"/>
    </location>
</feature>